<reference evidence="2 3" key="1">
    <citation type="submission" date="2019-04" db="EMBL/GenBank/DDBJ databases">
        <title>An improved genome assembly and genetic linkage map for asparagus bean, Vigna unguiculata ssp. sesquipedialis.</title>
        <authorList>
            <person name="Xia Q."/>
            <person name="Zhang R."/>
            <person name="Dong Y."/>
        </authorList>
    </citation>
    <scope>NUCLEOTIDE SEQUENCE [LARGE SCALE GENOMIC DNA]</scope>
    <source>
        <tissue evidence="2">Leaf</tissue>
    </source>
</reference>
<sequence>MTVLSPATAAESGQDAVRIAVANRRCMFLCLPCFPSETSSSTWWQDLLSPANKERWWYRRWRTVRDWKTFVRRFNNNYSRNHSKRHGSFRYDPLSYALNFDDGTAAEDDGHCYKGFSERFASVPQPEKSSAYSSEEHAPPVSKLEK</sequence>
<dbReference type="AlphaFoldDB" id="A0A4D6M2T9"/>
<dbReference type="Proteomes" id="UP000501690">
    <property type="component" value="Linkage Group LG5"/>
</dbReference>
<evidence type="ECO:0000256" key="1">
    <source>
        <dbReference type="SAM" id="MobiDB-lite"/>
    </source>
</evidence>
<dbReference type="PANTHER" id="PTHR47076">
    <property type="entry name" value="NHL DOMAIN PROTEIN"/>
    <property type="match status" value="1"/>
</dbReference>
<accession>A0A4D6M2T9</accession>
<dbReference type="PANTHER" id="PTHR47076:SF1">
    <property type="entry name" value="NHL DOMAIN PROTEIN"/>
    <property type="match status" value="1"/>
</dbReference>
<feature type="region of interest" description="Disordered" evidence="1">
    <location>
        <begin position="124"/>
        <end position="146"/>
    </location>
</feature>
<evidence type="ECO:0000313" key="2">
    <source>
        <dbReference type="EMBL" id="QCD94908.1"/>
    </source>
</evidence>
<gene>
    <name evidence="2" type="ORF">DEO72_LG5g2997</name>
</gene>
<feature type="compositionally biased region" description="Basic and acidic residues" evidence="1">
    <location>
        <begin position="134"/>
        <end position="146"/>
    </location>
</feature>
<name>A0A4D6M2T9_VIGUN</name>
<evidence type="ECO:0000313" key="3">
    <source>
        <dbReference type="Proteomes" id="UP000501690"/>
    </source>
</evidence>
<protein>
    <submittedName>
        <fullName evidence="2">Uncharacterized protein</fullName>
    </submittedName>
</protein>
<dbReference type="EMBL" id="CP039349">
    <property type="protein sequence ID" value="QCD94908.1"/>
    <property type="molecule type" value="Genomic_DNA"/>
</dbReference>
<proteinExistence type="predicted"/>
<organism evidence="2 3">
    <name type="scientific">Vigna unguiculata</name>
    <name type="common">Cowpea</name>
    <dbReference type="NCBI Taxonomy" id="3917"/>
    <lineage>
        <taxon>Eukaryota</taxon>
        <taxon>Viridiplantae</taxon>
        <taxon>Streptophyta</taxon>
        <taxon>Embryophyta</taxon>
        <taxon>Tracheophyta</taxon>
        <taxon>Spermatophyta</taxon>
        <taxon>Magnoliopsida</taxon>
        <taxon>eudicotyledons</taxon>
        <taxon>Gunneridae</taxon>
        <taxon>Pentapetalae</taxon>
        <taxon>rosids</taxon>
        <taxon>fabids</taxon>
        <taxon>Fabales</taxon>
        <taxon>Fabaceae</taxon>
        <taxon>Papilionoideae</taxon>
        <taxon>50 kb inversion clade</taxon>
        <taxon>NPAAA clade</taxon>
        <taxon>indigoferoid/millettioid clade</taxon>
        <taxon>Phaseoleae</taxon>
        <taxon>Vigna</taxon>
    </lineage>
</organism>
<keyword evidence="3" id="KW-1185">Reference proteome</keyword>